<name>A0A8S1J206_9CHLO</name>
<evidence type="ECO:0000313" key="2">
    <source>
        <dbReference type="Proteomes" id="UP000708148"/>
    </source>
</evidence>
<organism evidence="1 2">
    <name type="scientific">Ostreobium quekettii</name>
    <dbReference type="NCBI Taxonomy" id="121088"/>
    <lineage>
        <taxon>Eukaryota</taxon>
        <taxon>Viridiplantae</taxon>
        <taxon>Chlorophyta</taxon>
        <taxon>core chlorophytes</taxon>
        <taxon>Ulvophyceae</taxon>
        <taxon>TCBD clade</taxon>
        <taxon>Bryopsidales</taxon>
        <taxon>Ostreobineae</taxon>
        <taxon>Ostreobiaceae</taxon>
        <taxon>Ostreobium</taxon>
    </lineage>
</organism>
<evidence type="ECO:0000313" key="1">
    <source>
        <dbReference type="EMBL" id="CAD7700035.1"/>
    </source>
</evidence>
<reference evidence="1" key="1">
    <citation type="submission" date="2020-12" db="EMBL/GenBank/DDBJ databases">
        <authorList>
            <person name="Iha C."/>
        </authorList>
    </citation>
    <scope>NUCLEOTIDE SEQUENCE</scope>
</reference>
<keyword evidence="2" id="KW-1185">Reference proteome</keyword>
<accession>A0A8S1J206</accession>
<dbReference type="EMBL" id="CAJHUC010001161">
    <property type="protein sequence ID" value="CAD7700035.1"/>
    <property type="molecule type" value="Genomic_DNA"/>
</dbReference>
<dbReference type="AlphaFoldDB" id="A0A8S1J206"/>
<gene>
    <name evidence="1" type="ORF">OSTQU699_LOCUS5394</name>
</gene>
<proteinExistence type="predicted"/>
<dbReference type="Proteomes" id="UP000708148">
    <property type="component" value="Unassembled WGS sequence"/>
</dbReference>
<sequence>MLPGGAEGNGMESAVADLWDGFGDFFQAVSTGQDALLRRRLRGNIFASFKHGSSCLHRITEFVKECAIECERNRMLTKSLIMIMACRFLTVGVFFCADHGFRGPYDVRDRF</sequence>
<protein>
    <submittedName>
        <fullName evidence="1">Uncharacterized protein</fullName>
    </submittedName>
</protein>
<comment type="caution">
    <text evidence="1">The sequence shown here is derived from an EMBL/GenBank/DDBJ whole genome shotgun (WGS) entry which is preliminary data.</text>
</comment>